<name>A0A8T3UYG1_9ARCH</name>
<evidence type="ECO:0000256" key="1">
    <source>
        <dbReference type="ARBA" id="ARBA00022980"/>
    </source>
</evidence>
<dbReference type="Proteomes" id="UP000718571">
    <property type="component" value="Unassembled WGS sequence"/>
</dbReference>
<keyword evidence="1 3" id="KW-0689">Ribosomal protein</keyword>
<dbReference type="GO" id="GO:0003735">
    <property type="term" value="F:structural constituent of ribosome"/>
    <property type="evidence" value="ECO:0007669"/>
    <property type="project" value="InterPro"/>
</dbReference>
<dbReference type="AlphaFoldDB" id="A0A8T3UYG1"/>
<dbReference type="SUPFAM" id="SSF54211">
    <property type="entry name" value="Ribosomal protein S5 domain 2-like"/>
    <property type="match status" value="1"/>
</dbReference>
<evidence type="ECO:0000256" key="2">
    <source>
        <dbReference type="ARBA" id="ARBA00023274"/>
    </source>
</evidence>
<dbReference type="GO" id="GO:0003723">
    <property type="term" value="F:RNA binding"/>
    <property type="evidence" value="ECO:0007669"/>
    <property type="project" value="TreeGrafter"/>
</dbReference>
<evidence type="ECO:0000313" key="5">
    <source>
        <dbReference type="Proteomes" id="UP000718571"/>
    </source>
</evidence>
<proteinExistence type="predicted"/>
<dbReference type="EMBL" id="JADFAR010000002">
    <property type="protein sequence ID" value="MBE5728248.1"/>
    <property type="molecule type" value="Genomic_DNA"/>
</dbReference>
<accession>A0A8T3UYG1</accession>
<dbReference type="EMBL" id="JADFAQ010000009">
    <property type="protein sequence ID" value="MBE5727854.1"/>
    <property type="molecule type" value="Genomic_DNA"/>
</dbReference>
<evidence type="ECO:0000313" key="6">
    <source>
        <dbReference type="Proteomes" id="UP000763484"/>
    </source>
</evidence>
<evidence type="ECO:0000313" key="4">
    <source>
        <dbReference type="EMBL" id="MBE5728248.1"/>
    </source>
</evidence>
<reference evidence="5 6" key="1">
    <citation type="submission" date="2020-09" db="EMBL/GenBank/DDBJ databases">
        <title>Genomic characterization of a novel Parvarchaeota family in acid mine drainage sediments.</title>
        <authorList>
            <person name="Luo Z.-H."/>
        </authorList>
    </citation>
    <scope>NUCLEOTIDE SEQUENCE [LARGE SCALE GENOMIC DNA]</scope>
    <source>
        <strain evidence="4">MAS1_bins.189</strain>
        <strain evidence="3">TL1-5_bins.178</strain>
    </source>
</reference>
<sequence>MSKVNVFTAKRKTTVARGVIEQGDGSVYINSKSLDAYNDKLFKMMVTEPIILSGDTYKKYSFKIFVTGGGNMARATAVRAVIAKALSSKEKSLRKVFLSYDRTLLVDDKRVTEPQKPYRSAARALKQTSYR</sequence>
<dbReference type="InterPro" id="IPR020568">
    <property type="entry name" value="Ribosomal_Su5_D2-typ_SF"/>
</dbReference>
<dbReference type="Proteomes" id="UP000763484">
    <property type="component" value="Unassembled WGS sequence"/>
</dbReference>
<keyword evidence="2" id="KW-0687">Ribonucleoprotein</keyword>
<comment type="caution">
    <text evidence="3">The sequence shown here is derived from an EMBL/GenBank/DDBJ whole genome shotgun (WGS) entry which is preliminary data.</text>
</comment>
<organism evidence="3 6">
    <name type="scientific">Candidatus Acidifodinimicrobium mancum</name>
    <dbReference type="NCBI Taxonomy" id="2898728"/>
    <lineage>
        <taxon>Archaea</taxon>
        <taxon>Candidatus Parvarchaeota</taxon>
        <taxon>Candidatus Acidifodinimicrobiaceae</taxon>
        <taxon>Candidatus Acidifodinimicrobium</taxon>
    </lineage>
</organism>
<dbReference type="Pfam" id="PF00380">
    <property type="entry name" value="Ribosomal_S9"/>
    <property type="match status" value="1"/>
</dbReference>
<dbReference type="PANTHER" id="PTHR21569:SF16">
    <property type="entry name" value="RIBOSOMAL PROTEIN S16"/>
    <property type="match status" value="1"/>
</dbReference>
<dbReference type="InterPro" id="IPR014721">
    <property type="entry name" value="Ribsml_uS5_D2-typ_fold_subgr"/>
</dbReference>
<dbReference type="PANTHER" id="PTHR21569">
    <property type="entry name" value="RIBOSOMAL PROTEIN S9"/>
    <property type="match status" value="1"/>
</dbReference>
<evidence type="ECO:0000313" key="3">
    <source>
        <dbReference type="EMBL" id="MBE5727854.1"/>
    </source>
</evidence>
<dbReference type="GO" id="GO:0000462">
    <property type="term" value="P:maturation of SSU-rRNA from tricistronic rRNA transcript (SSU-rRNA, 5.8S rRNA, LSU-rRNA)"/>
    <property type="evidence" value="ECO:0007669"/>
    <property type="project" value="TreeGrafter"/>
</dbReference>
<dbReference type="GO" id="GO:0022627">
    <property type="term" value="C:cytosolic small ribosomal subunit"/>
    <property type="evidence" value="ECO:0007669"/>
    <property type="project" value="TreeGrafter"/>
</dbReference>
<dbReference type="GO" id="GO:0006412">
    <property type="term" value="P:translation"/>
    <property type="evidence" value="ECO:0007669"/>
    <property type="project" value="InterPro"/>
</dbReference>
<dbReference type="Gene3D" id="3.30.230.10">
    <property type="match status" value="1"/>
</dbReference>
<protein>
    <submittedName>
        <fullName evidence="3">30S ribosomal protein S9</fullName>
    </submittedName>
</protein>
<gene>
    <name evidence="3" type="primary">rpsI</name>
    <name evidence="3" type="ORF">IHE50_00335</name>
    <name evidence="4" type="ORF">IHE51_00070</name>
</gene>
<dbReference type="InterPro" id="IPR000754">
    <property type="entry name" value="Ribosomal_uS9"/>
</dbReference>